<dbReference type="SMART" id="SM00450">
    <property type="entry name" value="RHOD"/>
    <property type="match status" value="1"/>
</dbReference>
<dbReference type="CDD" id="cd01524">
    <property type="entry name" value="RHOD_Pyr_redox"/>
    <property type="match status" value="1"/>
</dbReference>
<keyword evidence="3" id="KW-0274">FAD</keyword>
<dbReference type="Gene3D" id="3.40.250.10">
    <property type="entry name" value="Rhodanese-like domain"/>
    <property type="match status" value="1"/>
</dbReference>
<evidence type="ECO:0000256" key="2">
    <source>
        <dbReference type="ARBA" id="ARBA00022630"/>
    </source>
</evidence>
<accession>A0ABP9BVL1</accession>
<proteinExistence type="predicted"/>
<dbReference type="SUPFAM" id="SSF52821">
    <property type="entry name" value="Rhodanese/Cell cycle control phosphatase"/>
    <property type="match status" value="1"/>
</dbReference>
<dbReference type="Pfam" id="PF02852">
    <property type="entry name" value="Pyr_redox_dim"/>
    <property type="match status" value="1"/>
</dbReference>
<feature type="domain" description="Rhodanese" evidence="4">
    <location>
        <begin position="327"/>
        <end position="410"/>
    </location>
</feature>
<dbReference type="PRINTS" id="PR00411">
    <property type="entry name" value="PNDRDTASEI"/>
</dbReference>
<dbReference type="PANTHER" id="PTHR43031:SF1">
    <property type="entry name" value="PYRIDINE NUCLEOTIDE-DISULPHIDE OXIDOREDUCTASE"/>
    <property type="match status" value="1"/>
</dbReference>
<dbReference type="Pfam" id="PF00581">
    <property type="entry name" value="Rhodanese"/>
    <property type="match status" value="1"/>
</dbReference>
<dbReference type="InterPro" id="IPR023753">
    <property type="entry name" value="FAD/NAD-binding_dom"/>
</dbReference>
<keyword evidence="6" id="KW-1185">Reference proteome</keyword>
<dbReference type="Pfam" id="PF07992">
    <property type="entry name" value="Pyr_redox_2"/>
    <property type="match status" value="1"/>
</dbReference>
<dbReference type="PANTHER" id="PTHR43031">
    <property type="entry name" value="FAD-DEPENDENT OXIDOREDUCTASE"/>
    <property type="match status" value="1"/>
</dbReference>
<dbReference type="InterPro" id="IPR004099">
    <property type="entry name" value="Pyr_nucl-diS_OxRdtase_dimer"/>
</dbReference>
<evidence type="ECO:0000313" key="5">
    <source>
        <dbReference type="EMBL" id="GAA4800799.1"/>
    </source>
</evidence>
<dbReference type="InterPro" id="IPR036188">
    <property type="entry name" value="FAD/NAD-bd_sf"/>
</dbReference>
<gene>
    <name evidence="5" type="ORF">GCM10023352_21170</name>
</gene>
<keyword evidence="2" id="KW-0285">Flavoprotein</keyword>
<dbReference type="PROSITE" id="PS50206">
    <property type="entry name" value="RHODANESE_3"/>
    <property type="match status" value="1"/>
</dbReference>
<evidence type="ECO:0000256" key="1">
    <source>
        <dbReference type="ARBA" id="ARBA00001974"/>
    </source>
</evidence>
<dbReference type="SUPFAM" id="SSF55424">
    <property type="entry name" value="FAD/NAD-linked reductases, dimerisation (C-terminal) domain"/>
    <property type="match status" value="1"/>
</dbReference>
<dbReference type="InterPro" id="IPR050229">
    <property type="entry name" value="GlpE_sulfurtransferase"/>
</dbReference>
<name>A0ABP9BVL1_9MICC</name>
<dbReference type="SUPFAM" id="SSF51905">
    <property type="entry name" value="FAD/NAD(P)-binding domain"/>
    <property type="match status" value="1"/>
</dbReference>
<evidence type="ECO:0000259" key="4">
    <source>
        <dbReference type="PROSITE" id="PS50206"/>
    </source>
</evidence>
<dbReference type="EMBL" id="BAABKP010000007">
    <property type="protein sequence ID" value="GAA4800799.1"/>
    <property type="molecule type" value="Genomic_DNA"/>
</dbReference>
<comment type="caution">
    <text evidence="5">The sequence shown here is derived from an EMBL/GenBank/DDBJ whole genome shotgun (WGS) entry which is preliminary data.</text>
</comment>
<dbReference type="Gene3D" id="3.50.50.60">
    <property type="entry name" value="FAD/NAD(P)-binding domain"/>
    <property type="match status" value="2"/>
</dbReference>
<dbReference type="InterPro" id="IPR036873">
    <property type="entry name" value="Rhodanese-like_dom_sf"/>
</dbReference>
<dbReference type="InterPro" id="IPR001763">
    <property type="entry name" value="Rhodanese-like_dom"/>
</dbReference>
<organism evidence="5 6">
    <name type="scientific">Rothia endophytica</name>
    <dbReference type="NCBI Taxonomy" id="1324766"/>
    <lineage>
        <taxon>Bacteria</taxon>
        <taxon>Bacillati</taxon>
        <taxon>Actinomycetota</taxon>
        <taxon>Actinomycetes</taxon>
        <taxon>Micrococcales</taxon>
        <taxon>Micrococcaceae</taxon>
        <taxon>Rothia</taxon>
    </lineage>
</organism>
<dbReference type="Proteomes" id="UP001500187">
    <property type="component" value="Unassembled WGS sequence"/>
</dbReference>
<evidence type="ECO:0000256" key="3">
    <source>
        <dbReference type="ARBA" id="ARBA00022827"/>
    </source>
</evidence>
<evidence type="ECO:0000313" key="6">
    <source>
        <dbReference type="Proteomes" id="UP001500187"/>
    </source>
</evidence>
<dbReference type="InterPro" id="IPR016156">
    <property type="entry name" value="FAD/NAD-linked_Rdtase_dimer_sf"/>
</dbReference>
<comment type="cofactor">
    <cofactor evidence="1">
        <name>FAD</name>
        <dbReference type="ChEBI" id="CHEBI:57692"/>
    </cofactor>
</comment>
<reference evidence="6" key="1">
    <citation type="journal article" date="2019" name="Int. J. Syst. Evol. Microbiol.">
        <title>The Global Catalogue of Microorganisms (GCM) 10K type strain sequencing project: providing services to taxonomists for standard genome sequencing and annotation.</title>
        <authorList>
            <consortium name="The Broad Institute Genomics Platform"/>
            <consortium name="The Broad Institute Genome Sequencing Center for Infectious Disease"/>
            <person name="Wu L."/>
            <person name="Ma J."/>
        </authorList>
    </citation>
    <scope>NUCLEOTIDE SEQUENCE [LARGE SCALE GENOMIC DNA]</scope>
    <source>
        <strain evidence="6">JCM 18541</strain>
    </source>
</reference>
<dbReference type="PRINTS" id="PR00368">
    <property type="entry name" value="FADPNR"/>
</dbReference>
<sequence>MEDVDAIMARTHELPSGASVAVVGGGFVGLEVAENLSHRGFHVSLVEAAPQVMAPLDTEIAALVHRALRDGGVDLYLGEALAEIRQSKIKLVSGSEVPADMVILAIGVRPDSRLAAGAGLALSERGGILVDEHMRTSDPHIYAVGDAVEKRDALSGQGVLVALANTANLQGRLVADVIAGRPVAQRPVRGTSIMGLFGVTAASVGWNERRLKQEGRDYRAIHTHPSDHAGYYPGASGMSLKLLVDSATDEILGAQGVGESGVDKRIDIIATAMAGGLRASDLAELELAYSPQFGSAKDPVNMLGYINRNIRDGLVQTVQFHELQDELDAGALLVDVRTPGEFTHSPIPGAVNIELDALRERLGELEIDRPIIVHCQVGLRGYLAARILNQHGYQVRNLDGGWKTWNSAQQ</sequence>
<protein>
    <recommendedName>
        <fullName evidence="4">Rhodanese domain-containing protein</fullName>
    </recommendedName>
</protein>
<dbReference type="Gene3D" id="3.30.390.30">
    <property type="match status" value="1"/>
</dbReference>